<feature type="domain" description="Choline kinase N-terminal" evidence="3">
    <location>
        <begin position="204"/>
        <end position="282"/>
    </location>
</feature>
<evidence type="ECO:0000256" key="2">
    <source>
        <dbReference type="SAM" id="MobiDB-lite"/>
    </source>
</evidence>
<dbReference type="Pfam" id="PF01633">
    <property type="entry name" value="Choline_kinase"/>
    <property type="match status" value="1"/>
</dbReference>
<dbReference type="PANTHER" id="PTHR22603">
    <property type="entry name" value="CHOLINE/ETHANOALAMINE KINASE"/>
    <property type="match status" value="1"/>
</dbReference>
<dbReference type="Pfam" id="PF04428">
    <property type="entry name" value="Choline_kin_N"/>
    <property type="match status" value="1"/>
</dbReference>
<evidence type="ECO:0000259" key="3">
    <source>
        <dbReference type="Pfam" id="PF04428"/>
    </source>
</evidence>
<feature type="region of interest" description="Disordered" evidence="2">
    <location>
        <begin position="589"/>
        <end position="608"/>
    </location>
</feature>
<feature type="compositionally biased region" description="Basic residues" evidence="2">
    <location>
        <begin position="109"/>
        <end position="120"/>
    </location>
</feature>
<dbReference type="GO" id="GO:0006646">
    <property type="term" value="P:phosphatidylethanolamine biosynthetic process"/>
    <property type="evidence" value="ECO:0007669"/>
    <property type="project" value="TreeGrafter"/>
</dbReference>
<dbReference type="InterPro" id="IPR011009">
    <property type="entry name" value="Kinase-like_dom_sf"/>
</dbReference>
<dbReference type="AlphaFoldDB" id="A0AAE8MUW8"/>
<name>A0AAE8MUW8_9PEZI</name>
<feature type="compositionally biased region" description="Polar residues" evidence="2">
    <location>
        <begin position="7"/>
        <end position="22"/>
    </location>
</feature>
<feature type="region of interest" description="Disordered" evidence="2">
    <location>
        <begin position="109"/>
        <end position="153"/>
    </location>
</feature>
<sequence>MPPPTALRSSLATATSTDNLPSQPVDATPIPSVTGAHGDTNTSPPSNPDPSSISESVPGNAPAESASAQSSSTQIPSGSHCRPKYHHASEMMIARVAEWLDRERKKAGRRKVAYHHRKPHATAQPENGAGVDGASASRHERNNSIDSQSSEVSLDRLQRIIEDSMSSMGLASIPPSRPLLNKKSSGKLLRRPYSQLHRTASSDTDYADGEAVVPGCEAMLDNSKAMSYTGGSASTEDLSASTSSLSNKESRGRQAWTSFRNEVIRLAHTLRLKGWRSVPLDGGDKITVERLSGALTNAVYLVSPPKDSELVQPSSGATTPTGRKPKKLLLRVYGPNVDQLIDRETELKVLRRLAKRKIGPRVLGTFTNGRFEEYFNASALHFADLRERETSRQIAKRMRELHDGIELLESERDDGPNVWRNWDKWLDNVAKRVTRLDEIVKSGDTIAPAGVWKSNGFVCGVEWDKFKELFDKHRKYLCEFYGGGRNLRDRLVFAHNDTQYGNILRQRPDDQKSPLLQPANKHKQLIVIDFEYAAANVPGLEFANHFTEWCYNYHSETAPFACDTKYYPTPEEQHRFIKAYVEHRPQFPHTGTTPKLTPVDTPGLPQGSSTSSIVDFMLDARGGSSNWGEEERLREEKSDAAVRELREEARLWRAANSAQWVAWGIIQADIGGLEDEEEGKAGEGEQQNGNASGADEQVEAEDEFDYLSYAQERAFFFLGDCLTLGIATEEELAGVREKLKIVEY</sequence>
<comment type="caution">
    <text evidence="4">The sequence shown here is derived from an EMBL/GenBank/DDBJ whole genome shotgun (WGS) entry which is preliminary data.</text>
</comment>
<organism evidence="4 5">
    <name type="scientific">Cephalotrichum gorgonifer</name>
    <dbReference type="NCBI Taxonomy" id="2041049"/>
    <lineage>
        <taxon>Eukaryota</taxon>
        <taxon>Fungi</taxon>
        <taxon>Dikarya</taxon>
        <taxon>Ascomycota</taxon>
        <taxon>Pezizomycotina</taxon>
        <taxon>Sordariomycetes</taxon>
        <taxon>Hypocreomycetidae</taxon>
        <taxon>Microascales</taxon>
        <taxon>Microascaceae</taxon>
        <taxon>Cephalotrichum</taxon>
    </lineage>
</organism>
<dbReference type="SUPFAM" id="SSF56112">
    <property type="entry name" value="Protein kinase-like (PK-like)"/>
    <property type="match status" value="1"/>
</dbReference>
<gene>
    <name evidence="4" type="ORF">DNG_02815</name>
</gene>
<feature type="region of interest" description="Disordered" evidence="2">
    <location>
        <begin position="676"/>
        <end position="698"/>
    </location>
</feature>
<keyword evidence="5" id="KW-1185">Reference proteome</keyword>
<comment type="similarity">
    <text evidence="1">Belongs to the choline/ethanolamine kinase family.</text>
</comment>
<dbReference type="InterPro" id="IPR007521">
    <property type="entry name" value="Choline_kin_N"/>
</dbReference>
<evidence type="ECO:0000313" key="5">
    <source>
        <dbReference type="Proteomes" id="UP001187682"/>
    </source>
</evidence>
<protein>
    <submittedName>
        <fullName evidence="4">Related to choline kinase</fullName>
    </submittedName>
</protein>
<proteinExistence type="inferred from homology"/>
<evidence type="ECO:0000313" key="4">
    <source>
        <dbReference type="EMBL" id="SPN99963.1"/>
    </source>
</evidence>
<dbReference type="PANTHER" id="PTHR22603:SF93">
    <property type="entry name" value="RE24176P"/>
    <property type="match status" value="1"/>
</dbReference>
<feature type="region of interest" description="Disordered" evidence="2">
    <location>
        <begin position="168"/>
        <end position="187"/>
    </location>
</feature>
<evidence type="ECO:0000256" key="1">
    <source>
        <dbReference type="ARBA" id="ARBA00038211"/>
    </source>
</evidence>
<dbReference type="GO" id="GO:0004103">
    <property type="term" value="F:choline kinase activity"/>
    <property type="evidence" value="ECO:0007669"/>
    <property type="project" value="TreeGrafter"/>
</dbReference>
<feature type="compositionally biased region" description="Low complexity" evidence="2">
    <location>
        <begin position="39"/>
        <end position="52"/>
    </location>
</feature>
<keyword evidence="4" id="KW-0808">Transferase</keyword>
<feature type="region of interest" description="Disordered" evidence="2">
    <location>
        <begin position="228"/>
        <end position="249"/>
    </location>
</feature>
<dbReference type="Gene3D" id="3.90.1200.10">
    <property type="match status" value="1"/>
</dbReference>
<dbReference type="CDD" id="cd05157">
    <property type="entry name" value="ETNK_euk"/>
    <property type="match status" value="1"/>
</dbReference>
<dbReference type="Proteomes" id="UP001187682">
    <property type="component" value="Unassembled WGS sequence"/>
</dbReference>
<dbReference type="GO" id="GO:0005737">
    <property type="term" value="C:cytoplasm"/>
    <property type="evidence" value="ECO:0007669"/>
    <property type="project" value="TreeGrafter"/>
</dbReference>
<feature type="region of interest" description="Disordered" evidence="2">
    <location>
        <begin position="1"/>
        <end position="84"/>
    </location>
</feature>
<feature type="compositionally biased region" description="Polar residues" evidence="2">
    <location>
        <begin position="228"/>
        <end position="247"/>
    </location>
</feature>
<accession>A0AAE8MUW8</accession>
<dbReference type="Gene3D" id="3.30.200.20">
    <property type="entry name" value="Phosphorylase Kinase, domain 1"/>
    <property type="match status" value="1"/>
</dbReference>
<keyword evidence="4" id="KW-0418">Kinase</keyword>
<dbReference type="GO" id="GO:0004305">
    <property type="term" value="F:ethanolamine kinase activity"/>
    <property type="evidence" value="ECO:0007669"/>
    <property type="project" value="TreeGrafter"/>
</dbReference>
<dbReference type="EMBL" id="ONZQ02000003">
    <property type="protein sequence ID" value="SPN99963.1"/>
    <property type="molecule type" value="Genomic_DNA"/>
</dbReference>
<reference evidence="4" key="1">
    <citation type="submission" date="2018-03" db="EMBL/GenBank/DDBJ databases">
        <authorList>
            <person name="Guldener U."/>
        </authorList>
    </citation>
    <scope>NUCLEOTIDE SEQUENCE</scope>
</reference>
<feature type="compositionally biased region" description="Low complexity" evidence="2">
    <location>
        <begin position="61"/>
        <end position="79"/>
    </location>
</feature>